<keyword evidence="4" id="KW-0206">Cytoskeleton</keyword>
<dbReference type="GO" id="GO:0008574">
    <property type="term" value="F:plus-end-directed microtubule motor activity"/>
    <property type="evidence" value="ECO:0007669"/>
    <property type="project" value="TreeGrafter"/>
</dbReference>
<keyword evidence="3" id="KW-0505">Motor protein</keyword>
<organism evidence="6 7">
    <name type="scientific">Latilactobacillus curvatus</name>
    <name type="common">Lactobacillus curvatus</name>
    <dbReference type="NCBI Taxonomy" id="28038"/>
    <lineage>
        <taxon>Bacteria</taxon>
        <taxon>Bacillati</taxon>
        <taxon>Bacillota</taxon>
        <taxon>Bacilli</taxon>
        <taxon>Lactobacillales</taxon>
        <taxon>Lactobacillaceae</taxon>
        <taxon>Latilactobacillus</taxon>
    </lineage>
</organism>
<dbReference type="GO" id="GO:0051231">
    <property type="term" value="P:spindle elongation"/>
    <property type="evidence" value="ECO:0007669"/>
    <property type="project" value="TreeGrafter"/>
</dbReference>
<feature type="region of interest" description="Disordered" evidence="5">
    <location>
        <begin position="974"/>
        <end position="1006"/>
    </location>
</feature>
<accession>A0AAC9Y0P3</accession>
<dbReference type="InterPro" id="IPR047149">
    <property type="entry name" value="KIF11-like"/>
</dbReference>
<dbReference type="Gene3D" id="1.20.120.20">
    <property type="entry name" value="Apolipoprotein"/>
    <property type="match status" value="1"/>
</dbReference>
<evidence type="ECO:0000256" key="5">
    <source>
        <dbReference type="SAM" id="MobiDB-lite"/>
    </source>
</evidence>
<gene>
    <name evidence="6" type="ORF">CG419_04000</name>
</gene>
<dbReference type="RefSeq" id="WP_089556547.1">
    <property type="nucleotide sequence ID" value="NZ_CP022474.1"/>
</dbReference>
<dbReference type="PANTHER" id="PTHR47970:SF12">
    <property type="entry name" value="KINESIN FAMILY MEMBER 11"/>
    <property type="match status" value="1"/>
</dbReference>
<dbReference type="GO" id="GO:0072686">
    <property type="term" value="C:mitotic spindle"/>
    <property type="evidence" value="ECO:0007669"/>
    <property type="project" value="TreeGrafter"/>
</dbReference>
<evidence type="ECO:0000256" key="2">
    <source>
        <dbReference type="ARBA" id="ARBA00022490"/>
    </source>
</evidence>
<protein>
    <submittedName>
        <fullName evidence="6">Uncharacterized protein</fullName>
    </submittedName>
</protein>
<evidence type="ECO:0000256" key="4">
    <source>
        <dbReference type="ARBA" id="ARBA00023212"/>
    </source>
</evidence>
<feature type="region of interest" description="Disordered" evidence="5">
    <location>
        <begin position="1018"/>
        <end position="1181"/>
    </location>
</feature>
<evidence type="ECO:0000313" key="7">
    <source>
        <dbReference type="Proteomes" id="UP000199749"/>
    </source>
</evidence>
<proteinExistence type="predicted"/>
<dbReference type="Proteomes" id="UP000199749">
    <property type="component" value="Chromosome"/>
</dbReference>
<comment type="subcellular location">
    <subcellularLocation>
        <location evidence="1">Cytoplasm</location>
        <location evidence="1">Cytoskeleton</location>
    </subcellularLocation>
</comment>
<evidence type="ECO:0000313" key="6">
    <source>
        <dbReference type="EMBL" id="ASN59837.1"/>
    </source>
</evidence>
<dbReference type="PANTHER" id="PTHR47970">
    <property type="entry name" value="KINESIN-LIKE PROTEIN KIF11"/>
    <property type="match status" value="1"/>
</dbReference>
<evidence type="ECO:0000256" key="3">
    <source>
        <dbReference type="ARBA" id="ARBA00023175"/>
    </source>
</evidence>
<sequence length="1579" mass="164906">MENALARKNDLAISKRVDDQEWYWFPIMMEIVSRQEMELATAEEVQVYNELAYRKYKLMHGGLTMSNETIITTKLSVTGLDQLEKANALMEKLKSATAGLSSGGGSGPSFATKMNAEVEKATVSVKKLSESVKGVSETVGRTSSFSTMTEGINKSVSGSEKLNSSLKESVSLTDRLSSANEKVASTQSKSASSIEKMAAAQSKAVNEAPKMSSSVSSFSEASAKAEGSWSKIGGAIKDSFAMFSVGMLGMTAVNSAIEGIKNAFKGGYESIKEQQAGAAMWATSIQDAHPNVSGKALTKQSKQASDATMQTAIKAGNSYEEANAISKQIYSSSAGSYSGNVNKTQDMLRGMFNIQDANALSEREMLQFRTAVGNIGDLGKVTGNSMKSLNLLDGKIGQSIRKEYKRRNGKELGKTKTGNYDWGQVDAETAFAGIDRFGNSGGLAKASERFNGTIGGVSRASKEGTKYIAGRFIQSFADNINKSMGGKNGLLGGLNNFFTSQDKMKKTADQFANSLAKVADTIGKIGKEAADVGKDIAPYAKQFTSGFAKGFISEIKVIAKGTKDAYEYVKGLGTKFAKFLPDGKIKNGLSNIGQYTGKVTAFLVALRGFSKLPGMAGVVSKIVSPLSKVLGKIPVVGKTLSGFVTKLTGIKPKQDIAGNKMNTAADKMNAAADKMNSASGTASKLSKAGLDENGLVTSDYATRGEYQAALRNSRRAPRFGEKLMMKGETLLGAEGSRIAANKGWFTKLKGNSLIKLGGISESISTSLIGRMAGGAAKGIGSAGRFIGKGMPMMNAAFAGIDAMSAVNSTKSGSLARHQKVGGAIGTGVGSTLGMALGTLADPFTFGMGTFAGGALGGWLGGKAGEWFGGKTGGSKPRVAKAKKPGKSATDFQAEAEYNRQLNEQAQTISDGHGAWNAKSAKKEIRAVASAQGTKSKSAQKHAAAANAAYDNGDFAAYGKESVKAAAETAKYYSNTAKSASKKAKSDKESYETAKSQAKAAKKRFNTRGTGLDRVAYEKAQKKADSAKKKYQKSNKKANSLSKKASKSEKASVALGNKAISDTKKATKETKKHKKVVDKSTKASQKHKKAIDKTGDSATKANKKISKSNKDTEKSNKKTSKSFSKLTKSQKKELDKQTKNLKSANKKKDAQVKSANKKVKAAQQKAAKDIAKADKAASKSMSKNYKTASKQISKAIKSGMKTAANSAKSGSKKIAKNVKSGLKNVGKDTKSAFKKVTSSVKAGMKPAQASAKSGAKKISTNIKSGLKGVGKGTKASFKSLTSSVKSGMKSAQSAAKSGSKSVVSAVKSGLSKVGSAGKSGFSKLNASAKSGMDKVNSSVKSGANKMSGAIKSGMSKANSTMSSAFNKMVSTANSATSRIAKSMDKIGTSATSAASKVKSLQTAINGLKSKTVTITANVKGKGSSKLATGTPGASSAFDHLATGTPSFDAPTHLAQGWAANGGTKAGMYVVNDAKGGRWREAFKLKNGLFGLFPNKRDLRVPLPEGTQVLNGDDTHKMFPHLATGTPGAKGAVPRQKNAGSSGSPIINITINMTGGAKNEAQNIANAIGEKLNQIFPLAEI</sequence>
<dbReference type="GO" id="GO:0005876">
    <property type="term" value="C:spindle microtubule"/>
    <property type="evidence" value="ECO:0007669"/>
    <property type="project" value="TreeGrafter"/>
</dbReference>
<feature type="compositionally biased region" description="Basic and acidic residues" evidence="5">
    <location>
        <begin position="1018"/>
        <end position="1027"/>
    </location>
</feature>
<name>A0AAC9Y0P3_LATCU</name>
<feature type="compositionally biased region" description="Basic and acidic residues" evidence="5">
    <location>
        <begin position="1165"/>
        <end position="1176"/>
    </location>
</feature>
<dbReference type="EMBL" id="CP022474">
    <property type="protein sequence ID" value="ASN59837.1"/>
    <property type="molecule type" value="Genomic_DNA"/>
</dbReference>
<evidence type="ECO:0000256" key="1">
    <source>
        <dbReference type="ARBA" id="ARBA00004245"/>
    </source>
</evidence>
<reference evidence="6 7" key="1">
    <citation type="submission" date="2017-07" db="EMBL/GenBank/DDBJ databases">
        <title>Lactobacillus curvatus MRS6 whole genome.</title>
        <authorList>
            <person name="Jans C."/>
            <person name="Lagler S."/>
            <person name="Lacroix C."/>
            <person name="Meile L."/>
            <person name="Stevens M.J.A."/>
        </authorList>
    </citation>
    <scope>NUCLEOTIDE SEQUENCE [LARGE SCALE GENOMIC DNA]</scope>
    <source>
        <strain evidence="6 7">MRS6</strain>
    </source>
</reference>
<keyword evidence="2" id="KW-0963">Cytoplasm</keyword>